<dbReference type="EMBL" id="BDGU01000432">
    <property type="protein sequence ID" value="GAW07398.1"/>
    <property type="molecule type" value="Genomic_DNA"/>
</dbReference>
<protein>
    <submittedName>
        <fullName evidence="2">Uncharacterized protein</fullName>
    </submittedName>
</protein>
<sequence length="117" mass="12819">MGATSRTKTRATSPERSLRSRSKSSGLWIASSYPQQSVRKKIQGSFLYEHTFSSPQPSRSFYLEHTLALSQCLCITADALYALLKTLGTDVHTALNFCSNLSFSAVVIPAARTVLSD</sequence>
<reference evidence="2 3" key="1">
    <citation type="submission" date="2016-08" db="EMBL/GenBank/DDBJ databases">
        <authorList>
            <consortium name="Lentinula edodes genome sequencing consortium"/>
            <person name="Sakamoto Y."/>
            <person name="Nakade K."/>
            <person name="Sato S."/>
            <person name="Yoshida Y."/>
            <person name="Miyazaki K."/>
            <person name="Natsume S."/>
            <person name="Konno N."/>
        </authorList>
    </citation>
    <scope>NUCLEOTIDE SEQUENCE [LARGE SCALE GENOMIC DNA]</scope>
    <source>
        <strain evidence="2 3">NBRC 111202</strain>
    </source>
</reference>
<evidence type="ECO:0000256" key="1">
    <source>
        <dbReference type="SAM" id="MobiDB-lite"/>
    </source>
</evidence>
<comment type="caution">
    <text evidence="2">The sequence shown here is derived from an EMBL/GenBank/DDBJ whole genome shotgun (WGS) entry which is preliminary data.</text>
</comment>
<accession>A0A1Q3EJJ7</accession>
<gene>
    <name evidence="2" type="ORF">LENED_009387</name>
</gene>
<proteinExistence type="predicted"/>
<organism evidence="2 3">
    <name type="scientific">Lentinula edodes</name>
    <name type="common">Shiitake mushroom</name>
    <name type="synonym">Lentinus edodes</name>
    <dbReference type="NCBI Taxonomy" id="5353"/>
    <lineage>
        <taxon>Eukaryota</taxon>
        <taxon>Fungi</taxon>
        <taxon>Dikarya</taxon>
        <taxon>Basidiomycota</taxon>
        <taxon>Agaricomycotina</taxon>
        <taxon>Agaricomycetes</taxon>
        <taxon>Agaricomycetidae</taxon>
        <taxon>Agaricales</taxon>
        <taxon>Marasmiineae</taxon>
        <taxon>Omphalotaceae</taxon>
        <taxon>Lentinula</taxon>
    </lineage>
</organism>
<evidence type="ECO:0000313" key="3">
    <source>
        <dbReference type="Proteomes" id="UP000188533"/>
    </source>
</evidence>
<keyword evidence="3" id="KW-1185">Reference proteome</keyword>
<feature type="compositionally biased region" description="Polar residues" evidence="1">
    <location>
        <begin position="1"/>
        <end position="12"/>
    </location>
</feature>
<feature type="region of interest" description="Disordered" evidence="1">
    <location>
        <begin position="1"/>
        <end position="25"/>
    </location>
</feature>
<name>A0A1Q3EJJ7_LENED</name>
<reference evidence="2 3" key="2">
    <citation type="submission" date="2017-02" db="EMBL/GenBank/DDBJ databases">
        <title>A genome survey and senescence transcriptome analysis in Lentinula edodes.</title>
        <authorList>
            <person name="Sakamoto Y."/>
            <person name="Nakade K."/>
            <person name="Sato S."/>
            <person name="Yoshida Y."/>
            <person name="Miyazaki K."/>
            <person name="Natsume S."/>
            <person name="Konno N."/>
        </authorList>
    </citation>
    <scope>NUCLEOTIDE SEQUENCE [LARGE SCALE GENOMIC DNA]</scope>
    <source>
        <strain evidence="2 3">NBRC 111202</strain>
    </source>
</reference>
<dbReference type="AlphaFoldDB" id="A0A1Q3EJJ7"/>
<evidence type="ECO:0000313" key="2">
    <source>
        <dbReference type="EMBL" id="GAW07398.1"/>
    </source>
</evidence>
<dbReference type="Proteomes" id="UP000188533">
    <property type="component" value="Unassembled WGS sequence"/>
</dbReference>